<protein>
    <recommendedName>
        <fullName evidence="3">Peptidase S9 prolyl oligopeptidase catalytic domain-containing protein</fullName>
    </recommendedName>
</protein>
<dbReference type="Gene3D" id="3.40.50.1820">
    <property type="entry name" value="alpha/beta hydrolase"/>
    <property type="match status" value="1"/>
</dbReference>
<dbReference type="AlphaFoldDB" id="A0A397E815"/>
<organism evidence="1 2">
    <name type="scientific">Aphanomyces astaci</name>
    <name type="common">Crayfish plague agent</name>
    <dbReference type="NCBI Taxonomy" id="112090"/>
    <lineage>
        <taxon>Eukaryota</taxon>
        <taxon>Sar</taxon>
        <taxon>Stramenopiles</taxon>
        <taxon>Oomycota</taxon>
        <taxon>Saprolegniomycetes</taxon>
        <taxon>Saprolegniales</taxon>
        <taxon>Verrucalvaceae</taxon>
        <taxon>Aphanomyces</taxon>
    </lineage>
</organism>
<sequence>KLRDLKTDNNQVLLKMDLDAGHFSASDRYHYLKEKAVDLSFILDQLKCLEK</sequence>
<dbReference type="InterPro" id="IPR029058">
    <property type="entry name" value="AB_hydrolase_fold"/>
</dbReference>
<evidence type="ECO:0000313" key="1">
    <source>
        <dbReference type="EMBL" id="RHY74649.1"/>
    </source>
</evidence>
<accession>A0A397E815</accession>
<dbReference type="EMBL" id="QUTC01002298">
    <property type="protein sequence ID" value="RHY74649.1"/>
    <property type="molecule type" value="Genomic_DNA"/>
</dbReference>
<name>A0A397E815_APHAT</name>
<evidence type="ECO:0008006" key="3">
    <source>
        <dbReference type="Google" id="ProtNLM"/>
    </source>
</evidence>
<proteinExistence type="predicted"/>
<reference evidence="1 2" key="1">
    <citation type="submission" date="2018-08" db="EMBL/GenBank/DDBJ databases">
        <title>Aphanomyces genome sequencing and annotation.</title>
        <authorList>
            <person name="Minardi D."/>
            <person name="Oidtmann B."/>
            <person name="Van Der Giezen M."/>
            <person name="Studholme D.J."/>
        </authorList>
    </citation>
    <scope>NUCLEOTIDE SEQUENCE [LARGE SCALE GENOMIC DNA]</scope>
    <source>
        <strain evidence="1 2">SA</strain>
    </source>
</reference>
<gene>
    <name evidence="1" type="ORF">DYB38_012812</name>
</gene>
<feature type="non-terminal residue" evidence="1">
    <location>
        <position position="1"/>
    </location>
</feature>
<dbReference type="Proteomes" id="UP000265716">
    <property type="component" value="Unassembled WGS sequence"/>
</dbReference>
<evidence type="ECO:0000313" key="2">
    <source>
        <dbReference type="Proteomes" id="UP000265716"/>
    </source>
</evidence>
<comment type="caution">
    <text evidence="1">The sequence shown here is derived from an EMBL/GenBank/DDBJ whole genome shotgun (WGS) entry which is preliminary data.</text>
</comment>